<dbReference type="AlphaFoldDB" id="A0A0L7M9V4"/>
<gene>
    <name evidence="1" type="ORF">PFDG_05138</name>
</gene>
<dbReference type="EMBL" id="GG702717">
    <property type="protein sequence ID" value="KOB89588.1"/>
    <property type="molecule type" value="Genomic_DNA"/>
</dbReference>
<organism evidence="1 2">
    <name type="scientific">Plasmodium falciparum (isolate Dd2)</name>
    <dbReference type="NCBI Taxonomy" id="57267"/>
    <lineage>
        <taxon>Eukaryota</taxon>
        <taxon>Sar</taxon>
        <taxon>Alveolata</taxon>
        <taxon>Apicomplexa</taxon>
        <taxon>Aconoidasida</taxon>
        <taxon>Haemosporida</taxon>
        <taxon>Plasmodiidae</taxon>
        <taxon>Plasmodium</taxon>
        <taxon>Plasmodium (Laverania)</taxon>
    </lineage>
</organism>
<sequence>MDDSNKENPSYPFRNRSDIYKTNINNYTYHSSDSVKPLSFFMHVNIIPISTNDIEYKR</sequence>
<reference evidence="2" key="1">
    <citation type="submission" date="2006-09" db="EMBL/GenBank/DDBJ databases">
        <title>Annotation of Plasmodium falciparum Dd2.</title>
        <authorList>
            <consortium name="The Broad Institute Genome Sequencing Platform"/>
            <person name="Volkman S.K."/>
            <person name="Neafsey D.E."/>
            <person name="Dash A.P."/>
            <person name="Chitnis C.E."/>
            <person name="Hartl D.L."/>
            <person name="Young S.K."/>
            <person name="Zeng Q."/>
            <person name="Koehrsen M."/>
            <person name="Alvarado L."/>
            <person name="Berlin A."/>
            <person name="Borenstein D."/>
            <person name="Chapman S.B."/>
            <person name="Chen Z."/>
            <person name="Engels R."/>
            <person name="Freedman E."/>
            <person name="Gellesch M."/>
            <person name="Goldberg J."/>
            <person name="Griggs A."/>
            <person name="Gujja S."/>
            <person name="Heilman E.R."/>
            <person name="Heiman D.I."/>
            <person name="Howarth C."/>
            <person name="Jen D."/>
            <person name="Larson L."/>
            <person name="Mehta T."/>
            <person name="Neiman D."/>
            <person name="Park D."/>
            <person name="Pearson M."/>
            <person name="Roberts A."/>
            <person name="Saif S."/>
            <person name="Shea T."/>
            <person name="Shenoy N."/>
            <person name="Sisk P."/>
            <person name="Stolte C."/>
            <person name="Sykes S."/>
            <person name="Walk T."/>
            <person name="White J."/>
            <person name="Yandava C."/>
            <person name="Haas B."/>
            <person name="Henn M.R."/>
            <person name="Nusbaum C."/>
            <person name="Birren B."/>
        </authorList>
    </citation>
    <scope>NUCLEOTIDE SEQUENCE [LARGE SCALE GENOMIC DNA]</scope>
</reference>
<dbReference type="Proteomes" id="UP000054282">
    <property type="component" value="Unassembled WGS sequence"/>
</dbReference>
<reference evidence="2" key="2">
    <citation type="submission" date="2006-09" db="EMBL/GenBank/DDBJ databases">
        <title>The genome sequence of Plasmodium falciparum Dd2.</title>
        <authorList>
            <consortium name="The Broad Institute Genome Sequencing Platform"/>
            <person name="Birren B."/>
            <person name="Lander E."/>
            <person name="Galagan J."/>
            <person name="Nusbaum C."/>
            <person name="Devon K."/>
            <person name="Henn M."/>
            <person name="Jaffe D."/>
            <person name="Butler J."/>
            <person name="Alvarez P."/>
            <person name="Gnerre S."/>
            <person name="Grabherr M."/>
            <person name="Kleber M."/>
            <person name="Mauceli E."/>
            <person name="Brockman W."/>
            <person name="MacCallum I.A."/>
            <person name="Rounsley S."/>
            <person name="Young S."/>
            <person name="LaButti K."/>
            <person name="Pushparaj V."/>
            <person name="DeCaprio D."/>
            <person name="Crawford M."/>
            <person name="Koehrsen M."/>
            <person name="Engels R."/>
            <person name="Montgomery P."/>
            <person name="Pearson M."/>
            <person name="Howarth C."/>
            <person name="Larson L."/>
            <person name="Luoma S."/>
            <person name="White J."/>
            <person name="Kodira C."/>
            <person name="Zeng Q."/>
            <person name="O'Leary S."/>
            <person name="Yandava C."/>
            <person name="Alvarado L."/>
            <person name="Wirth D."/>
            <person name="Volkman S."/>
            <person name="Hartl D."/>
        </authorList>
    </citation>
    <scope>NUCLEOTIDE SEQUENCE [LARGE SCALE GENOMIC DNA]</scope>
</reference>
<dbReference type="KEGG" id="pfd:PFDG_05138"/>
<proteinExistence type="predicted"/>
<name>A0A0L7M9V4_PLAF4</name>
<evidence type="ECO:0000313" key="1">
    <source>
        <dbReference type="EMBL" id="KOB89588.1"/>
    </source>
</evidence>
<evidence type="ECO:0000313" key="2">
    <source>
        <dbReference type="Proteomes" id="UP000054282"/>
    </source>
</evidence>
<accession>A0A0L7M9V4</accession>
<protein>
    <submittedName>
        <fullName evidence="1">Uncharacterized protein</fullName>
    </submittedName>
</protein>